<dbReference type="Proteomes" id="UP001596020">
    <property type="component" value="Unassembled WGS sequence"/>
</dbReference>
<evidence type="ECO:0008006" key="3">
    <source>
        <dbReference type="Google" id="ProtNLM"/>
    </source>
</evidence>
<gene>
    <name evidence="1" type="ORF">ACFO3G_03825</name>
</gene>
<protein>
    <recommendedName>
        <fullName evidence="3">Lipoprotein</fullName>
    </recommendedName>
</protein>
<organism evidence="1 2">
    <name type="scientific">Falsiporphyromonas endometrii</name>
    <dbReference type="NCBI Taxonomy" id="1387297"/>
    <lineage>
        <taxon>Bacteria</taxon>
        <taxon>Pseudomonadati</taxon>
        <taxon>Bacteroidota</taxon>
        <taxon>Bacteroidia</taxon>
        <taxon>Bacteroidales</taxon>
        <taxon>Porphyromonadaceae</taxon>
        <taxon>Falsiporphyromonas</taxon>
    </lineage>
</organism>
<name>A0ABV9K6D4_9PORP</name>
<sequence>MRYKNLIYAIPLAFAMTFSSCVKVDKEFDLDHIDGTVGVGGKHAAFPLGSSEKYYLKDIFEDENSNSNNLESRDGNYYFVSKNSLKETEVDIDLNLSSKDIESTAKSSISLPSGTPTGRELTLEGLPGVSMDLHSTMKLDTKDDRLVELAQVSLENKTLSLQFGMVDGQFESLTFKNVEFKFPKYIRFDSSRLPEGFTLKQTDDGATLSAKQLICHRNKPIIFGFSELRFADKWDDGKNHPAEDASGIKIESLSKGIDFNCVIKSEKLDITKGSFNSTSPSLQCDAHIDGKFDVKSVSAKVKFESTQRSEYLFDNFPSALDKERTMINPTNLAILLECNNTIAGLSFDIDATLSTVDNKNSINVSGIHFDTGHNKVVISKAKYVGECTQNKLVENIESLIQPIPDKLNAEFILRIKPDKFVTIKPNMHIEGVTTDYEIPFQFEEGTQIGYRDTLDIGEINEDKVEIKRAKLHFVLESVVPFSIEFLQDYMKLLNSDNQELKNVKITLEKGFVQGSKDGKTPVSSEVVIVLDDPIGDQIAKLNSLTFESKAMTTGMGIFLREDQWLRGKKLYLELPGGVIIKDDSDKEDNKND</sequence>
<evidence type="ECO:0000313" key="2">
    <source>
        <dbReference type="Proteomes" id="UP001596020"/>
    </source>
</evidence>
<proteinExistence type="predicted"/>
<evidence type="ECO:0000313" key="1">
    <source>
        <dbReference type="EMBL" id="MFC4665740.1"/>
    </source>
</evidence>
<keyword evidence="2" id="KW-1185">Reference proteome</keyword>
<comment type="caution">
    <text evidence="1">The sequence shown here is derived from an EMBL/GenBank/DDBJ whole genome shotgun (WGS) entry which is preliminary data.</text>
</comment>
<dbReference type="PROSITE" id="PS51257">
    <property type="entry name" value="PROKAR_LIPOPROTEIN"/>
    <property type="match status" value="1"/>
</dbReference>
<dbReference type="EMBL" id="JBHSGO010000116">
    <property type="protein sequence ID" value="MFC4665740.1"/>
    <property type="molecule type" value="Genomic_DNA"/>
</dbReference>
<accession>A0ABV9K6D4</accession>
<dbReference type="RefSeq" id="WP_380078138.1">
    <property type="nucleotide sequence ID" value="NZ_JBHSGO010000116.1"/>
</dbReference>
<reference evidence="2" key="1">
    <citation type="journal article" date="2019" name="Int. J. Syst. Evol. Microbiol.">
        <title>The Global Catalogue of Microorganisms (GCM) 10K type strain sequencing project: providing services to taxonomists for standard genome sequencing and annotation.</title>
        <authorList>
            <consortium name="The Broad Institute Genomics Platform"/>
            <consortium name="The Broad Institute Genome Sequencing Center for Infectious Disease"/>
            <person name="Wu L."/>
            <person name="Ma J."/>
        </authorList>
    </citation>
    <scope>NUCLEOTIDE SEQUENCE [LARGE SCALE GENOMIC DNA]</scope>
    <source>
        <strain evidence="2">CGMCC 4.7357</strain>
    </source>
</reference>